<proteinExistence type="inferred from homology"/>
<evidence type="ECO:0000256" key="2">
    <source>
        <dbReference type="ARBA" id="ARBA00022857"/>
    </source>
</evidence>
<dbReference type="InterPro" id="IPR051164">
    <property type="entry name" value="NmrA-like_oxidored"/>
</dbReference>
<accession>A0A8H4HEC1</accession>
<dbReference type="OrthoDB" id="3358371at2759"/>
<organism evidence="4 5">
    <name type="scientific">Aspergillus fumigatiaffinis</name>
    <dbReference type="NCBI Taxonomy" id="340414"/>
    <lineage>
        <taxon>Eukaryota</taxon>
        <taxon>Fungi</taxon>
        <taxon>Dikarya</taxon>
        <taxon>Ascomycota</taxon>
        <taxon>Pezizomycotina</taxon>
        <taxon>Eurotiomycetes</taxon>
        <taxon>Eurotiomycetidae</taxon>
        <taxon>Eurotiales</taxon>
        <taxon>Aspergillaceae</taxon>
        <taxon>Aspergillus</taxon>
        <taxon>Aspergillus subgen. Fumigati</taxon>
    </lineage>
</organism>
<dbReference type="InterPro" id="IPR036291">
    <property type="entry name" value="NAD(P)-bd_dom_sf"/>
</dbReference>
<reference evidence="4" key="2">
    <citation type="submission" date="2020-04" db="EMBL/GenBank/DDBJ databases">
        <authorList>
            <person name="Santos R.A.C."/>
            <person name="Steenwyk J.L."/>
            <person name="Rivero-Menendez O."/>
            <person name="Mead M.E."/>
            <person name="Silva L.P."/>
            <person name="Bastos R.W."/>
            <person name="Alastruey-Izquierdo A."/>
            <person name="Goldman G.H."/>
            <person name="Rokas A."/>
        </authorList>
    </citation>
    <scope>NUCLEOTIDE SEQUENCE</scope>
    <source>
        <strain evidence="4">CNM-CM6805</strain>
    </source>
</reference>
<dbReference type="GO" id="GO:0005634">
    <property type="term" value="C:nucleus"/>
    <property type="evidence" value="ECO:0007669"/>
    <property type="project" value="TreeGrafter"/>
</dbReference>
<dbReference type="PANTHER" id="PTHR42748">
    <property type="entry name" value="NITROGEN METABOLITE REPRESSION PROTEIN NMRA FAMILY MEMBER"/>
    <property type="match status" value="1"/>
</dbReference>
<comment type="similarity">
    <text evidence="1">Belongs to the NmrA-type oxidoreductase family.</text>
</comment>
<dbReference type="Gene3D" id="3.90.25.10">
    <property type="entry name" value="UDP-galactose 4-epimerase, domain 1"/>
    <property type="match status" value="1"/>
</dbReference>
<evidence type="ECO:0000259" key="3">
    <source>
        <dbReference type="Pfam" id="PF05368"/>
    </source>
</evidence>
<reference evidence="4" key="1">
    <citation type="journal article" date="2020" name="bioRxiv">
        <title>Genomic and phenotypic heterogeneity of clinical isolates of the human pathogens Aspergillus fumigatus, Aspergillus lentulus and Aspergillus fumigatiaffinis.</title>
        <authorList>
            <person name="dos Santos R.A.C."/>
            <person name="Steenwyk J.L."/>
            <person name="Rivero-Menendez O."/>
            <person name="Mead M.E."/>
            <person name="Silva L.P."/>
            <person name="Bastos R.W."/>
            <person name="Alastruey-Izquierdo A."/>
            <person name="Goldman G.H."/>
            <person name="Rokas A."/>
        </authorList>
    </citation>
    <scope>NUCLEOTIDE SEQUENCE</scope>
    <source>
        <strain evidence="4">CNM-CM6805</strain>
    </source>
</reference>
<dbReference type="EMBL" id="JAAAPX010000009">
    <property type="protein sequence ID" value="KAF4243840.1"/>
    <property type="molecule type" value="Genomic_DNA"/>
</dbReference>
<protein>
    <recommendedName>
        <fullName evidence="3">NmrA-like domain-containing protein</fullName>
    </recommendedName>
</protein>
<dbReference type="CDD" id="cd05251">
    <property type="entry name" value="NmrA_like_SDR_a"/>
    <property type="match status" value="1"/>
</dbReference>
<dbReference type="Proteomes" id="UP000653565">
    <property type="component" value="Unassembled WGS sequence"/>
</dbReference>
<keyword evidence="2" id="KW-0521">NADP</keyword>
<dbReference type="AlphaFoldDB" id="A0A8H4HEC1"/>
<evidence type="ECO:0000313" key="5">
    <source>
        <dbReference type="Proteomes" id="UP000653565"/>
    </source>
</evidence>
<keyword evidence="5" id="KW-1185">Reference proteome</keyword>
<dbReference type="Gene3D" id="3.40.50.720">
    <property type="entry name" value="NAD(P)-binding Rossmann-like Domain"/>
    <property type="match status" value="1"/>
</dbReference>
<dbReference type="SUPFAM" id="SSF51735">
    <property type="entry name" value="NAD(P)-binding Rossmann-fold domains"/>
    <property type="match status" value="1"/>
</dbReference>
<dbReference type="InterPro" id="IPR008030">
    <property type="entry name" value="NmrA-like"/>
</dbReference>
<sequence length="307" mass="33803">MTHLLVVFGATGQQGSSVINHVLSDSVLSSKYSLRGVTRDVTKPAAQDLQKKGVEIVPGDLDDPASIHAALRDAHTVFAMTRILYDEQAQARDERQGKAIADAAVASGAKYLIWGSSVHASNASGGKYPVPVYDAHYNVEQYIRGLPIQSAFVAPESSMQNMRSNMVPRPSEDGSYVIANIHSPQARFPWLDVEVDMGKFVGVVLDEPEKYRGKVLAAASCIHSFEDVVRILSEVSGKTVRYVEMPEEKFREFCPPGGADSIINMFWFIQELGYYGAETEKLVEWSVQQVKGKLVSLEEFAKTIQFA</sequence>
<gene>
    <name evidence="4" type="ORF">CNMCM6805_010351</name>
</gene>
<comment type="caution">
    <text evidence="4">The sequence shown here is derived from an EMBL/GenBank/DDBJ whole genome shotgun (WGS) entry which is preliminary data.</text>
</comment>
<feature type="domain" description="NmrA-like" evidence="3">
    <location>
        <begin position="2"/>
        <end position="300"/>
    </location>
</feature>
<dbReference type="PANTHER" id="PTHR42748:SF11">
    <property type="entry name" value="NMRA-LIKE DOMAIN-CONTAINING PROTEIN"/>
    <property type="match status" value="1"/>
</dbReference>
<dbReference type="Pfam" id="PF05368">
    <property type="entry name" value="NmrA"/>
    <property type="match status" value="1"/>
</dbReference>
<evidence type="ECO:0000313" key="4">
    <source>
        <dbReference type="EMBL" id="KAF4243840.1"/>
    </source>
</evidence>
<name>A0A8H4HEC1_9EURO</name>
<evidence type="ECO:0000256" key="1">
    <source>
        <dbReference type="ARBA" id="ARBA00006328"/>
    </source>
</evidence>